<dbReference type="Proteomes" id="UP000078532">
    <property type="component" value="Unassembled WGS sequence"/>
</dbReference>
<reference evidence="1 2" key="1">
    <citation type="submission" date="2016-04" db="EMBL/GenBank/DDBJ databases">
        <authorList>
            <person name="Evans L.H."/>
            <person name="Alamgir A."/>
            <person name="Owens N."/>
            <person name="Weber N.D."/>
            <person name="Virtaneva K."/>
            <person name="Barbian K."/>
            <person name="Babar A."/>
            <person name="Rosenke K."/>
        </authorList>
    </citation>
    <scope>NUCLEOTIDE SEQUENCE [LARGE SCALE GENOMIC DNA]</scope>
    <source>
        <strain evidence="1 2">LMa1</strain>
    </source>
</reference>
<accession>A0A1B7LDC8</accession>
<dbReference type="RefSeq" id="WP_066669119.1">
    <property type="nucleotide sequence ID" value="NZ_LYVF01000168.1"/>
</dbReference>
<sequence length="132" mass="13728">MSLRLHQGIKFQPAIRPQTAAAGTINGLAIDRLGFEDAALIVSVGAVTGAPTAQTVDVKVQDSADGTTWADVEGLAVEQITAGDTYKELGINLSPLRRYIRAVATVAFTGGTAPTIQLATDIALGKNRVEPV</sequence>
<name>A0A1B7LDC8_9FIRM</name>
<proteinExistence type="predicted"/>
<dbReference type="Gene3D" id="2.60.120.1110">
    <property type="match status" value="1"/>
</dbReference>
<keyword evidence="2" id="KW-1185">Reference proteome</keyword>
<evidence type="ECO:0000313" key="1">
    <source>
        <dbReference type="EMBL" id="OAT81099.1"/>
    </source>
</evidence>
<gene>
    <name evidence="1" type="ORF">A6M21_11850</name>
</gene>
<dbReference type="EMBL" id="LYVF01000168">
    <property type="protein sequence ID" value="OAT81099.1"/>
    <property type="molecule type" value="Genomic_DNA"/>
</dbReference>
<dbReference type="AlphaFoldDB" id="A0A1B7LDC8"/>
<dbReference type="STRING" id="1838280.A6M21_11850"/>
<evidence type="ECO:0000313" key="2">
    <source>
        <dbReference type="Proteomes" id="UP000078532"/>
    </source>
</evidence>
<protein>
    <submittedName>
        <fullName evidence="1">Uncharacterized protein</fullName>
    </submittedName>
</protein>
<comment type="caution">
    <text evidence="1">The sequence shown here is derived from an EMBL/GenBank/DDBJ whole genome shotgun (WGS) entry which is preliminary data.</text>
</comment>
<dbReference type="OrthoDB" id="4211143at2"/>
<organism evidence="1 2">
    <name type="scientific">Desulfotomaculum copahuensis</name>
    <dbReference type="NCBI Taxonomy" id="1838280"/>
    <lineage>
        <taxon>Bacteria</taxon>
        <taxon>Bacillati</taxon>
        <taxon>Bacillota</taxon>
        <taxon>Clostridia</taxon>
        <taxon>Eubacteriales</taxon>
        <taxon>Desulfotomaculaceae</taxon>
        <taxon>Desulfotomaculum</taxon>
    </lineage>
</organism>